<dbReference type="Proteomes" id="UP000305067">
    <property type="component" value="Unassembled WGS sequence"/>
</dbReference>
<evidence type="ECO:0000313" key="2">
    <source>
        <dbReference type="Proteomes" id="UP000305067"/>
    </source>
</evidence>
<organism evidence="1 2">
    <name type="scientific">Pterulicium gracile</name>
    <dbReference type="NCBI Taxonomy" id="1884261"/>
    <lineage>
        <taxon>Eukaryota</taxon>
        <taxon>Fungi</taxon>
        <taxon>Dikarya</taxon>
        <taxon>Basidiomycota</taxon>
        <taxon>Agaricomycotina</taxon>
        <taxon>Agaricomycetes</taxon>
        <taxon>Agaricomycetidae</taxon>
        <taxon>Agaricales</taxon>
        <taxon>Pleurotineae</taxon>
        <taxon>Pterulaceae</taxon>
        <taxon>Pterulicium</taxon>
    </lineage>
</organism>
<reference evidence="1 2" key="1">
    <citation type="journal article" date="2019" name="Nat. Ecol. Evol.">
        <title>Megaphylogeny resolves global patterns of mushroom evolution.</title>
        <authorList>
            <person name="Varga T."/>
            <person name="Krizsan K."/>
            <person name="Foldi C."/>
            <person name="Dima B."/>
            <person name="Sanchez-Garcia M."/>
            <person name="Sanchez-Ramirez S."/>
            <person name="Szollosi G.J."/>
            <person name="Szarkandi J.G."/>
            <person name="Papp V."/>
            <person name="Albert L."/>
            <person name="Andreopoulos W."/>
            <person name="Angelini C."/>
            <person name="Antonin V."/>
            <person name="Barry K.W."/>
            <person name="Bougher N.L."/>
            <person name="Buchanan P."/>
            <person name="Buyck B."/>
            <person name="Bense V."/>
            <person name="Catcheside P."/>
            <person name="Chovatia M."/>
            <person name="Cooper J."/>
            <person name="Damon W."/>
            <person name="Desjardin D."/>
            <person name="Finy P."/>
            <person name="Geml J."/>
            <person name="Haridas S."/>
            <person name="Hughes K."/>
            <person name="Justo A."/>
            <person name="Karasinski D."/>
            <person name="Kautmanova I."/>
            <person name="Kiss B."/>
            <person name="Kocsube S."/>
            <person name="Kotiranta H."/>
            <person name="LaButti K.M."/>
            <person name="Lechner B.E."/>
            <person name="Liimatainen K."/>
            <person name="Lipzen A."/>
            <person name="Lukacs Z."/>
            <person name="Mihaltcheva S."/>
            <person name="Morgado L.N."/>
            <person name="Niskanen T."/>
            <person name="Noordeloos M.E."/>
            <person name="Ohm R.A."/>
            <person name="Ortiz-Santana B."/>
            <person name="Ovrebo C."/>
            <person name="Racz N."/>
            <person name="Riley R."/>
            <person name="Savchenko A."/>
            <person name="Shiryaev A."/>
            <person name="Soop K."/>
            <person name="Spirin V."/>
            <person name="Szebenyi C."/>
            <person name="Tomsovsky M."/>
            <person name="Tulloss R.E."/>
            <person name="Uehling J."/>
            <person name="Grigoriev I.V."/>
            <person name="Vagvolgyi C."/>
            <person name="Papp T."/>
            <person name="Martin F.M."/>
            <person name="Miettinen O."/>
            <person name="Hibbett D.S."/>
            <person name="Nagy L.G."/>
        </authorList>
    </citation>
    <scope>NUCLEOTIDE SEQUENCE [LARGE SCALE GENOMIC DNA]</scope>
    <source>
        <strain evidence="1 2">CBS 309.79</strain>
    </source>
</reference>
<keyword evidence="2" id="KW-1185">Reference proteome</keyword>
<accession>A0A5C3QJ43</accession>
<name>A0A5C3QJ43_9AGAR</name>
<protein>
    <submittedName>
        <fullName evidence="1">Uncharacterized protein</fullName>
    </submittedName>
</protein>
<evidence type="ECO:0000313" key="1">
    <source>
        <dbReference type="EMBL" id="TFL02075.1"/>
    </source>
</evidence>
<dbReference type="EMBL" id="ML178823">
    <property type="protein sequence ID" value="TFL02075.1"/>
    <property type="molecule type" value="Genomic_DNA"/>
</dbReference>
<sequence>MLPSLRLYDIAGGDQLLELFSKDDYSGRVSSTLLGKLHVAFTQYGTPRTNREYTVTKPIPFFQLTSLSMELYEAEDEDWIESIRFPRLRNLLVECKGWDTERMNLVEALRTAIGESRCKIETLQLHFSATVFPASWDAYEQSTSVPSFPSAM</sequence>
<proteinExistence type="predicted"/>
<gene>
    <name evidence="1" type="ORF">BDV98DRAFT_566630</name>
</gene>
<dbReference type="AlphaFoldDB" id="A0A5C3QJ43"/>